<comment type="caution">
    <text evidence="1">The sequence shown here is derived from an EMBL/GenBank/DDBJ whole genome shotgun (WGS) entry which is preliminary data.</text>
</comment>
<protein>
    <submittedName>
        <fullName evidence="1">Uncharacterized protein</fullName>
    </submittedName>
</protein>
<reference evidence="1" key="1">
    <citation type="journal article" date="2014" name="Int. J. Syst. Evol. Microbiol.">
        <title>Complete genome sequence of Corynebacterium casei LMG S-19264T (=DSM 44701T), isolated from a smear-ripened cheese.</title>
        <authorList>
            <consortium name="US DOE Joint Genome Institute (JGI-PGF)"/>
            <person name="Walter F."/>
            <person name="Albersmeier A."/>
            <person name="Kalinowski J."/>
            <person name="Ruckert C."/>
        </authorList>
    </citation>
    <scope>NUCLEOTIDE SEQUENCE</scope>
    <source>
        <strain evidence="1">CGMCC 1.10998</strain>
    </source>
</reference>
<name>A0A916UPA3_9BURK</name>
<proteinExistence type="predicted"/>
<dbReference type="RefSeq" id="WP_188566521.1">
    <property type="nucleotide sequence ID" value="NZ_BMED01000002.1"/>
</dbReference>
<dbReference type="Proteomes" id="UP000637423">
    <property type="component" value="Unassembled WGS sequence"/>
</dbReference>
<dbReference type="EMBL" id="BMED01000002">
    <property type="protein sequence ID" value="GGC78331.1"/>
    <property type="molecule type" value="Genomic_DNA"/>
</dbReference>
<keyword evidence="2" id="KW-1185">Reference proteome</keyword>
<sequence>MKLAENMDGIVIAAIAAAIASGLMTAVVPAPQTMTAATTDGEVHTVVITGKRLTDS</sequence>
<reference evidence="1" key="2">
    <citation type="submission" date="2020-09" db="EMBL/GenBank/DDBJ databases">
        <authorList>
            <person name="Sun Q."/>
            <person name="Zhou Y."/>
        </authorList>
    </citation>
    <scope>NUCLEOTIDE SEQUENCE</scope>
    <source>
        <strain evidence="1">CGMCC 1.10998</strain>
    </source>
</reference>
<accession>A0A916UPA3</accession>
<evidence type="ECO:0000313" key="2">
    <source>
        <dbReference type="Proteomes" id="UP000637423"/>
    </source>
</evidence>
<organism evidence="1 2">
    <name type="scientific">Undibacterium terreum</name>
    <dbReference type="NCBI Taxonomy" id="1224302"/>
    <lineage>
        <taxon>Bacteria</taxon>
        <taxon>Pseudomonadati</taxon>
        <taxon>Pseudomonadota</taxon>
        <taxon>Betaproteobacteria</taxon>
        <taxon>Burkholderiales</taxon>
        <taxon>Oxalobacteraceae</taxon>
        <taxon>Undibacterium</taxon>
    </lineage>
</organism>
<evidence type="ECO:0000313" key="1">
    <source>
        <dbReference type="EMBL" id="GGC78331.1"/>
    </source>
</evidence>
<gene>
    <name evidence="1" type="ORF">GCM10011396_26880</name>
</gene>
<dbReference type="AlphaFoldDB" id="A0A916UPA3"/>